<protein>
    <submittedName>
        <fullName evidence="2">Uncharacterized protein</fullName>
    </submittedName>
</protein>
<reference evidence="2 3" key="1">
    <citation type="submission" date="2023-01" db="EMBL/GenBank/DDBJ databases">
        <title>Psychrosphaera sp. nov., isolated from marine algae.</title>
        <authorList>
            <person name="Bayburt H."/>
            <person name="Choi B.J."/>
            <person name="Kim J.M."/>
            <person name="Choi D.G."/>
            <person name="Jeon C.O."/>
        </authorList>
    </citation>
    <scope>NUCLEOTIDE SEQUENCE [LARGE SCALE GENOMIC DNA]</scope>
    <source>
        <strain evidence="2 3">G1-22</strain>
    </source>
</reference>
<feature type="transmembrane region" description="Helical" evidence="1">
    <location>
        <begin position="19"/>
        <end position="36"/>
    </location>
</feature>
<feature type="transmembrane region" description="Helical" evidence="1">
    <location>
        <begin position="94"/>
        <end position="119"/>
    </location>
</feature>
<evidence type="ECO:0000313" key="2">
    <source>
        <dbReference type="EMBL" id="MDC2888104.1"/>
    </source>
</evidence>
<sequence>MSLDNLDEARYENGSPLQLLIFLTVSATTFLCLFVADALEWPAITSIFIAASVFTSLRIMKKLLTVFTQYNREEIKSRINPTRSVKLFGNFIEVYFTMFLLSLFCYGVGVALHIIYHLIF</sequence>
<comment type="caution">
    <text evidence="2">The sequence shown here is derived from an EMBL/GenBank/DDBJ whole genome shotgun (WGS) entry which is preliminary data.</text>
</comment>
<accession>A0ABT5F9A3</accession>
<dbReference type="RefSeq" id="WP_215962339.1">
    <property type="nucleotide sequence ID" value="NZ_JAQOMS010000002.1"/>
</dbReference>
<dbReference type="Proteomes" id="UP001528411">
    <property type="component" value="Unassembled WGS sequence"/>
</dbReference>
<keyword evidence="1" id="KW-0812">Transmembrane</keyword>
<gene>
    <name evidence="2" type="ORF">PN838_03845</name>
</gene>
<feature type="transmembrane region" description="Helical" evidence="1">
    <location>
        <begin position="42"/>
        <end position="60"/>
    </location>
</feature>
<organism evidence="2 3">
    <name type="scientific">Psychrosphaera algicola</name>
    <dbReference type="NCBI Taxonomy" id="3023714"/>
    <lineage>
        <taxon>Bacteria</taxon>
        <taxon>Pseudomonadati</taxon>
        <taxon>Pseudomonadota</taxon>
        <taxon>Gammaproteobacteria</taxon>
        <taxon>Alteromonadales</taxon>
        <taxon>Pseudoalteromonadaceae</taxon>
        <taxon>Psychrosphaera</taxon>
    </lineage>
</organism>
<proteinExistence type="predicted"/>
<keyword evidence="3" id="KW-1185">Reference proteome</keyword>
<keyword evidence="1" id="KW-0472">Membrane</keyword>
<name>A0ABT5F9A3_9GAMM</name>
<evidence type="ECO:0000256" key="1">
    <source>
        <dbReference type="SAM" id="Phobius"/>
    </source>
</evidence>
<dbReference type="EMBL" id="JAQOMS010000002">
    <property type="protein sequence ID" value="MDC2888104.1"/>
    <property type="molecule type" value="Genomic_DNA"/>
</dbReference>
<evidence type="ECO:0000313" key="3">
    <source>
        <dbReference type="Proteomes" id="UP001528411"/>
    </source>
</evidence>
<keyword evidence="1" id="KW-1133">Transmembrane helix</keyword>